<dbReference type="SMART" id="SM00346">
    <property type="entry name" value="HTH_ICLR"/>
    <property type="match status" value="1"/>
</dbReference>
<keyword evidence="2" id="KW-0238">DNA-binding</keyword>
<dbReference type="PROSITE" id="PS51078">
    <property type="entry name" value="ICLR_ED"/>
    <property type="match status" value="1"/>
</dbReference>
<evidence type="ECO:0000256" key="3">
    <source>
        <dbReference type="ARBA" id="ARBA00023163"/>
    </source>
</evidence>
<keyword evidence="1" id="KW-0805">Transcription regulation</keyword>
<gene>
    <name evidence="6" type="ORF">SAMN04488047_1429</name>
</gene>
<sequence>MDGNAATAGVKTRTSQQAGVQSVEVAGKILQVLIQADGPMKLASIAAEVGMPSAKVHRYLVSLIRTGYVLKADHGSGYDLGPVSFQLGLKGFARFEPLKLAEEMLRELVELVGETAALAVWTEKGPTMIRVIEARHEYATSIAPTHHCPLTFSATGVLFVSFEDAARTDAVIERELEQNRIAGRPNAPRSRSELAEMISQTREHGLSCMNDGGGDGFGAVSAPVFDVTGKLSMALTVFGRSNRVDASPESTLARIVSRTAAKVSAAFGFME</sequence>
<dbReference type="AlphaFoldDB" id="A0A1I5W9K0"/>
<dbReference type="InterPro" id="IPR029016">
    <property type="entry name" value="GAF-like_dom_sf"/>
</dbReference>
<dbReference type="GO" id="GO:0003677">
    <property type="term" value="F:DNA binding"/>
    <property type="evidence" value="ECO:0007669"/>
    <property type="project" value="UniProtKB-KW"/>
</dbReference>
<name>A0A1I5W9K0_9RHOB</name>
<dbReference type="PANTHER" id="PTHR30136">
    <property type="entry name" value="HELIX-TURN-HELIX TRANSCRIPTIONAL REGULATOR, ICLR FAMILY"/>
    <property type="match status" value="1"/>
</dbReference>
<dbReference type="RefSeq" id="WP_218153154.1">
    <property type="nucleotide sequence ID" value="NZ_FOXA01000042.1"/>
</dbReference>
<evidence type="ECO:0000256" key="2">
    <source>
        <dbReference type="ARBA" id="ARBA00023125"/>
    </source>
</evidence>
<dbReference type="Pfam" id="PF01614">
    <property type="entry name" value="IclR_C"/>
    <property type="match status" value="1"/>
</dbReference>
<evidence type="ECO:0000259" key="5">
    <source>
        <dbReference type="PROSITE" id="PS51078"/>
    </source>
</evidence>
<feature type="domain" description="IclR-ED" evidence="5">
    <location>
        <begin position="83"/>
        <end position="269"/>
    </location>
</feature>
<dbReference type="InterPro" id="IPR036390">
    <property type="entry name" value="WH_DNA-bd_sf"/>
</dbReference>
<reference evidence="6 7" key="1">
    <citation type="submission" date="2016-10" db="EMBL/GenBank/DDBJ databases">
        <authorList>
            <person name="de Groot N.N."/>
        </authorList>
    </citation>
    <scope>NUCLEOTIDE SEQUENCE [LARGE SCALE GENOMIC DNA]</scope>
    <source>
        <strain evidence="6 7">DSM 19547</strain>
    </source>
</reference>
<dbReference type="InterPro" id="IPR014757">
    <property type="entry name" value="Tscrpt_reg_IclR_C"/>
</dbReference>
<feature type="domain" description="HTH iclR-type" evidence="4">
    <location>
        <begin position="20"/>
        <end position="82"/>
    </location>
</feature>
<dbReference type="PROSITE" id="PS51077">
    <property type="entry name" value="HTH_ICLR"/>
    <property type="match status" value="1"/>
</dbReference>
<keyword evidence="3" id="KW-0804">Transcription</keyword>
<protein>
    <submittedName>
        <fullName evidence="6">Transcriptional regulator, IclR family</fullName>
    </submittedName>
</protein>
<evidence type="ECO:0000259" key="4">
    <source>
        <dbReference type="PROSITE" id="PS51077"/>
    </source>
</evidence>
<dbReference type="Gene3D" id="3.30.450.40">
    <property type="match status" value="1"/>
</dbReference>
<dbReference type="EMBL" id="FOXA01000042">
    <property type="protein sequence ID" value="SFQ16414.1"/>
    <property type="molecule type" value="Genomic_DNA"/>
</dbReference>
<dbReference type="Pfam" id="PF09339">
    <property type="entry name" value="HTH_IclR"/>
    <property type="match status" value="1"/>
</dbReference>
<dbReference type="InterPro" id="IPR036388">
    <property type="entry name" value="WH-like_DNA-bd_sf"/>
</dbReference>
<dbReference type="GO" id="GO:0045892">
    <property type="term" value="P:negative regulation of DNA-templated transcription"/>
    <property type="evidence" value="ECO:0007669"/>
    <property type="project" value="TreeGrafter"/>
</dbReference>
<evidence type="ECO:0000313" key="7">
    <source>
        <dbReference type="Proteomes" id="UP000199356"/>
    </source>
</evidence>
<accession>A0A1I5W9K0</accession>
<dbReference type="Gene3D" id="1.10.10.10">
    <property type="entry name" value="Winged helix-like DNA-binding domain superfamily/Winged helix DNA-binding domain"/>
    <property type="match status" value="1"/>
</dbReference>
<dbReference type="SUPFAM" id="SSF55781">
    <property type="entry name" value="GAF domain-like"/>
    <property type="match status" value="1"/>
</dbReference>
<dbReference type="InterPro" id="IPR050707">
    <property type="entry name" value="HTH_MetabolicPath_Reg"/>
</dbReference>
<dbReference type="GO" id="GO:0003700">
    <property type="term" value="F:DNA-binding transcription factor activity"/>
    <property type="evidence" value="ECO:0007669"/>
    <property type="project" value="TreeGrafter"/>
</dbReference>
<proteinExistence type="predicted"/>
<dbReference type="STRING" id="441119.SAMN04488047_1429"/>
<dbReference type="PANTHER" id="PTHR30136:SF8">
    <property type="entry name" value="TRANSCRIPTIONAL REGULATORY PROTEIN"/>
    <property type="match status" value="1"/>
</dbReference>
<evidence type="ECO:0000256" key="1">
    <source>
        <dbReference type="ARBA" id="ARBA00023015"/>
    </source>
</evidence>
<dbReference type="InterPro" id="IPR005471">
    <property type="entry name" value="Tscrpt_reg_IclR_N"/>
</dbReference>
<organism evidence="6 7">
    <name type="scientific">Tranquillimonas alkanivorans</name>
    <dbReference type="NCBI Taxonomy" id="441119"/>
    <lineage>
        <taxon>Bacteria</taxon>
        <taxon>Pseudomonadati</taxon>
        <taxon>Pseudomonadota</taxon>
        <taxon>Alphaproteobacteria</taxon>
        <taxon>Rhodobacterales</taxon>
        <taxon>Roseobacteraceae</taxon>
        <taxon>Tranquillimonas</taxon>
    </lineage>
</organism>
<keyword evidence="7" id="KW-1185">Reference proteome</keyword>
<dbReference type="SUPFAM" id="SSF46785">
    <property type="entry name" value="Winged helix' DNA-binding domain"/>
    <property type="match status" value="1"/>
</dbReference>
<dbReference type="Proteomes" id="UP000199356">
    <property type="component" value="Unassembled WGS sequence"/>
</dbReference>
<evidence type="ECO:0000313" key="6">
    <source>
        <dbReference type="EMBL" id="SFQ16414.1"/>
    </source>
</evidence>